<name>A0ABT3PPX2_9BACT</name>
<dbReference type="RefSeq" id="WP_265766700.1">
    <property type="nucleotide sequence ID" value="NZ_JAGGJA010000009.1"/>
</dbReference>
<gene>
    <name evidence="8" type="ORF">J6I44_13685</name>
</gene>
<dbReference type="SUPFAM" id="SSF48452">
    <property type="entry name" value="TPR-like"/>
    <property type="match status" value="1"/>
</dbReference>
<feature type="domain" description="RagB/SusD" evidence="6">
    <location>
        <begin position="303"/>
        <end position="577"/>
    </location>
</feature>
<keyword evidence="9" id="KW-1185">Reference proteome</keyword>
<evidence type="ECO:0000259" key="7">
    <source>
        <dbReference type="Pfam" id="PF14322"/>
    </source>
</evidence>
<dbReference type="Proteomes" id="UP001207918">
    <property type="component" value="Unassembled WGS sequence"/>
</dbReference>
<keyword evidence="5" id="KW-0998">Cell outer membrane</keyword>
<dbReference type="EMBL" id="JAGGJA010000009">
    <property type="protein sequence ID" value="MCW9707913.1"/>
    <property type="molecule type" value="Genomic_DNA"/>
</dbReference>
<feature type="domain" description="SusD-like N-terminal" evidence="7">
    <location>
        <begin position="21"/>
        <end position="211"/>
    </location>
</feature>
<proteinExistence type="inferred from homology"/>
<dbReference type="Pfam" id="PF07980">
    <property type="entry name" value="SusD_RagB"/>
    <property type="match status" value="1"/>
</dbReference>
<protein>
    <submittedName>
        <fullName evidence="8">RagB/SusD family nutrient uptake outer membrane protein</fullName>
    </submittedName>
</protein>
<dbReference type="Pfam" id="PF14322">
    <property type="entry name" value="SusD-like_3"/>
    <property type="match status" value="1"/>
</dbReference>
<dbReference type="Gene3D" id="1.25.40.390">
    <property type="match status" value="1"/>
</dbReference>
<evidence type="ECO:0000256" key="3">
    <source>
        <dbReference type="ARBA" id="ARBA00022729"/>
    </source>
</evidence>
<dbReference type="InterPro" id="IPR011990">
    <property type="entry name" value="TPR-like_helical_dom_sf"/>
</dbReference>
<comment type="similarity">
    <text evidence="2">Belongs to the SusD family.</text>
</comment>
<evidence type="ECO:0000256" key="2">
    <source>
        <dbReference type="ARBA" id="ARBA00006275"/>
    </source>
</evidence>
<evidence type="ECO:0000313" key="9">
    <source>
        <dbReference type="Proteomes" id="UP001207918"/>
    </source>
</evidence>
<evidence type="ECO:0000256" key="5">
    <source>
        <dbReference type="ARBA" id="ARBA00023237"/>
    </source>
</evidence>
<evidence type="ECO:0000256" key="4">
    <source>
        <dbReference type="ARBA" id="ARBA00023136"/>
    </source>
</evidence>
<evidence type="ECO:0000259" key="6">
    <source>
        <dbReference type="Pfam" id="PF07980"/>
    </source>
</evidence>
<comment type="caution">
    <text evidence="8">The sequence shown here is derived from an EMBL/GenBank/DDBJ whole genome shotgun (WGS) entry which is preliminary data.</text>
</comment>
<keyword evidence="4" id="KW-0472">Membrane</keyword>
<organism evidence="8 9">
    <name type="scientific">Fodinibius salsisoli</name>
    <dbReference type="NCBI Taxonomy" id="2820877"/>
    <lineage>
        <taxon>Bacteria</taxon>
        <taxon>Pseudomonadati</taxon>
        <taxon>Balneolota</taxon>
        <taxon>Balneolia</taxon>
        <taxon>Balneolales</taxon>
        <taxon>Balneolaceae</taxon>
        <taxon>Fodinibius</taxon>
    </lineage>
</organism>
<evidence type="ECO:0000256" key="1">
    <source>
        <dbReference type="ARBA" id="ARBA00004442"/>
    </source>
</evidence>
<dbReference type="InterPro" id="IPR033985">
    <property type="entry name" value="SusD-like_N"/>
</dbReference>
<keyword evidence="3" id="KW-0732">Signal</keyword>
<comment type="subcellular location">
    <subcellularLocation>
        <location evidence="1">Cell outer membrane</location>
    </subcellularLocation>
</comment>
<dbReference type="InterPro" id="IPR012944">
    <property type="entry name" value="SusD_RagB_dom"/>
</dbReference>
<reference evidence="8 9" key="1">
    <citation type="submission" date="2021-03" db="EMBL/GenBank/DDBJ databases">
        <title>Aliifodinibius sp. nov., a new bacterium isolated from saline soil.</title>
        <authorList>
            <person name="Galisteo C."/>
            <person name="De La Haba R."/>
            <person name="Sanchez-Porro C."/>
            <person name="Ventosa A."/>
        </authorList>
    </citation>
    <scope>NUCLEOTIDE SEQUENCE [LARGE SCALE GENOMIC DNA]</scope>
    <source>
        <strain evidence="8 9">1BSP15-2V2</strain>
    </source>
</reference>
<sequence length="577" mass="65813">MKKFIYFLLIVSVTVSCSDVLNLSPESEVTSVNFFKSESDFETYSNQFYDFFPREGRGFVDFIWTDDNDSDNQIARGNGNIFALGTNTVNDNPPGYHGGGWDFENIRTVNYYLDKLEASDLPESAKNRWEAEGRFFRAYLYFDKVQKYGDVPWFSEALSETDEAIYKPRDPRAFVIDKIIEDLNFAIDYLPQEVGNKENIDRFVAHAFKARAMLFEGTFRKYHDLSEPHEDLLGQAVASAEVIMNEGNYALHTDGGPDNSFYNYFTLPRPGVSSETILARHFSTDLGITHWSQRFILLQAMTGFSKSLADDFLCTDGLPISLSPMFDPATDYDHIEDEMANRDPRMHQSIWNKGDLRLADPDQYFNEDNGRVPPFNQNFPTGYAIKKFSNTSRDLQVPGAADDGIHLFRLGEIYLIYAEAKAELGTITQNDLDISINRLRDRVGMPHMVMGTLQRDPNSDFDGSIAEIPQVSVLIDEIRRERRVELAAEGQRREDLMRWKAGQLLAQKKLGAKFNPEVYPDAVGEPFARTNEDGFIEPYQGLSFSPQFDENKNYLYPIPPSEIGLYPDGQLTQNPGW</sequence>
<dbReference type="PROSITE" id="PS51257">
    <property type="entry name" value="PROKAR_LIPOPROTEIN"/>
    <property type="match status" value="1"/>
</dbReference>
<evidence type="ECO:0000313" key="8">
    <source>
        <dbReference type="EMBL" id="MCW9707913.1"/>
    </source>
</evidence>
<accession>A0ABT3PPX2</accession>